<sequence length="46" mass="5176">MALHDMQKVKAFPDDRPYLVVVGGRRQPSRNFVLGLATDRIYGALC</sequence>
<organism evidence="1 2">
    <name type="scientific">Streptomyces solicathayae</name>
    <dbReference type="NCBI Taxonomy" id="3081768"/>
    <lineage>
        <taxon>Bacteria</taxon>
        <taxon>Bacillati</taxon>
        <taxon>Actinomycetota</taxon>
        <taxon>Actinomycetes</taxon>
        <taxon>Kitasatosporales</taxon>
        <taxon>Streptomycetaceae</taxon>
        <taxon>Streptomyces</taxon>
    </lineage>
</organism>
<accession>A0ABZ0M1V0</accession>
<dbReference type="Proteomes" id="UP001301731">
    <property type="component" value="Chromosome"/>
</dbReference>
<proteinExistence type="predicted"/>
<keyword evidence="2" id="KW-1185">Reference proteome</keyword>
<gene>
    <name evidence="1" type="ORF">R2D22_31975</name>
</gene>
<evidence type="ECO:0000313" key="1">
    <source>
        <dbReference type="EMBL" id="WOX25750.1"/>
    </source>
</evidence>
<dbReference type="RefSeq" id="WP_318108475.1">
    <property type="nucleotide sequence ID" value="NZ_CP137573.1"/>
</dbReference>
<name>A0ABZ0M1V0_9ACTN</name>
<dbReference type="EMBL" id="CP137573">
    <property type="protein sequence ID" value="WOX25750.1"/>
    <property type="molecule type" value="Genomic_DNA"/>
</dbReference>
<reference evidence="1 2" key="1">
    <citation type="submission" date="2023-10" db="EMBL/GenBank/DDBJ databases">
        <title>The genome sequence of Streptomyces sp. HUAS YS2.</title>
        <authorList>
            <person name="Mo P."/>
        </authorList>
    </citation>
    <scope>NUCLEOTIDE SEQUENCE [LARGE SCALE GENOMIC DNA]</scope>
    <source>
        <strain evidence="1 2">HUAS YS2</strain>
    </source>
</reference>
<protein>
    <submittedName>
        <fullName evidence="1">Uncharacterized protein</fullName>
    </submittedName>
</protein>
<evidence type="ECO:0000313" key="2">
    <source>
        <dbReference type="Proteomes" id="UP001301731"/>
    </source>
</evidence>